<proteinExistence type="predicted"/>
<comment type="caution">
    <text evidence="1">The sequence shown here is derived from an EMBL/GenBank/DDBJ whole genome shotgun (WGS) entry which is preliminary data.</text>
</comment>
<reference evidence="1" key="1">
    <citation type="journal article" date="2014" name="Front. Microbiol.">
        <title>High frequency of phylogenetically diverse reductive dehalogenase-homologous genes in deep subseafloor sedimentary metagenomes.</title>
        <authorList>
            <person name="Kawai M."/>
            <person name="Futagami T."/>
            <person name="Toyoda A."/>
            <person name="Takaki Y."/>
            <person name="Nishi S."/>
            <person name="Hori S."/>
            <person name="Arai W."/>
            <person name="Tsubouchi T."/>
            <person name="Morono Y."/>
            <person name="Uchiyama I."/>
            <person name="Ito T."/>
            <person name="Fujiyama A."/>
            <person name="Inagaki F."/>
            <person name="Takami H."/>
        </authorList>
    </citation>
    <scope>NUCLEOTIDE SEQUENCE</scope>
    <source>
        <strain evidence="1">Expedition CK06-06</strain>
    </source>
</reference>
<evidence type="ECO:0000313" key="1">
    <source>
        <dbReference type="EMBL" id="GAI57887.1"/>
    </source>
</evidence>
<sequence length="44" mass="5085">LGDVVHKVIQQFEQYPLLDFLPLELNTLLHPLHFSGSFASFIFI</sequence>
<name>X1PNK9_9ZZZZ</name>
<dbReference type="EMBL" id="BARV01038210">
    <property type="protein sequence ID" value="GAI57887.1"/>
    <property type="molecule type" value="Genomic_DNA"/>
</dbReference>
<gene>
    <name evidence="1" type="ORF">S06H3_58926</name>
</gene>
<dbReference type="AlphaFoldDB" id="X1PNK9"/>
<accession>X1PNK9</accession>
<protein>
    <submittedName>
        <fullName evidence="1">Uncharacterized protein</fullName>
    </submittedName>
</protein>
<organism evidence="1">
    <name type="scientific">marine sediment metagenome</name>
    <dbReference type="NCBI Taxonomy" id="412755"/>
    <lineage>
        <taxon>unclassified sequences</taxon>
        <taxon>metagenomes</taxon>
        <taxon>ecological metagenomes</taxon>
    </lineage>
</organism>
<feature type="non-terminal residue" evidence="1">
    <location>
        <position position="1"/>
    </location>
</feature>